<accession>A0A6C1B7U9</accession>
<dbReference type="NCBIfam" id="TIGR02532">
    <property type="entry name" value="IV_pilin_GFxxxE"/>
    <property type="match status" value="1"/>
</dbReference>
<reference evidence="2 3" key="1">
    <citation type="submission" date="2020-02" db="EMBL/GenBank/DDBJ databases">
        <title>Nitrogenibacter mangrovi gen. nov., sp. nov. isolated from mangrove sediment, a denitrifying betaproteobacterium.</title>
        <authorList>
            <person name="Liao H."/>
            <person name="Tian Y."/>
        </authorList>
    </citation>
    <scope>NUCLEOTIDE SEQUENCE [LARGE SCALE GENOMIC DNA]</scope>
    <source>
        <strain evidence="2 3">M9-3-2</strain>
    </source>
</reference>
<evidence type="ECO:0000313" key="3">
    <source>
        <dbReference type="Proteomes" id="UP000501991"/>
    </source>
</evidence>
<dbReference type="KEGG" id="azq:G3580_14920"/>
<evidence type="ECO:0000313" key="2">
    <source>
        <dbReference type="EMBL" id="QID18798.1"/>
    </source>
</evidence>
<dbReference type="InterPro" id="IPR012902">
    <property type="entry name" value="N_methyl_site"/>
</dbReference>
<keyword evidence="1" id="KW-0812">Transmembrane</keyword>
<keyword evidence="1" id="KW-1133">Transmembrane helix</keyword>
<keyword evidence="3" id="KW-1185">Reference proteome</keyword>
<dbReference type="EMBL" id="CP048836">
    <property type="protein sequence ID" value="QID18798.1"/>
    <property type="molecule type" value="Genomic_DNA"/>
</dbReference>
<dbReference type="PROSITE" id="PS00409">
    <property type="entry name" value="PROKAR_NTER_METHYL"/>
    <property type="match status" value="1"/>
</dbReference>
<dbReference type="InterPro" id="IPR045584">
    <property type="entry name" value="Pilin-like"/>
</dbReference>
<dbReference type="Proteomes" id="UP000501991">
    <property type="component" value="Chromosome"/>
</dbReference>
<protein>
    <submittedName>
        <fullName evidence="2">Prepilin-type N-terminal cleavage/methylation domain-containing protein</fullName>
    </submittedName>
</protein>
<dbReference type="SUPFAM" id="SSF54523">
    <property type="entry name" value="Pili subunits"/>
    <property type="match status" value="1"/>
</dbReference>
<sequence>MRRHPASRQSQQGFTLVEIAVVLVIIGLLLGGVLKGQELINSARVKALSQDLRNIPTMLYGYQDRFRTLPGDDAQAVNHLGATALNGNGNGLIEGDWDTNEADKETCKFWQHLRLGNFLAGSTALTAGGDCGIQPHNSVGGILGIEVANSTHTAFIAGMRGTYLCSSGIQGRYVRQLDQTMDDGDPAAGSLRAVTVGSARGSAAVALNTLDDESTYTICLEI</sequence>
<dbReference type="AlphaFoldDB" id="A0A6C1B7U9"/>
<gene>
    <name evidence="2" type="ORF">G3580_14920</name>
</gene>
<name>A0A6C1B7U9_9RHOO</name>
<keyword evidence="1" id="KW-0472">Membrane</keyword>
<organism evidence="2 3">
    <name type="scientific">Nitrogeniibacter mangrovi</name>
    <dbReference type="NCBI Taxonomy" id="2016596"/>
    <lineage>
        <taxon>Bacteria</taxon>
        <taxon>Pseudomonadati</taxon>
        <taxon>Pseudomonadota</taxon>
        <taxon>Betaproteobacteria</taxon>
        <taxon>Rhodocyclales</taxon>
        <taxon>Zoogloeaceae</taxon>
        <taxon>Nitrogeniibacter</taxon>
    </lineage>
</organism>
<dbReference type="Pfam" id="PF07963">
    <property type="entry name" value="N_methyl"/>
    <property type="match status" value="1"/>
</dbReference>
<dbReference type="RefSeq" id="WP_173766803.1">
    <property type="nucleotide sequence ID" value="NZ_CP048836.1"/>
</dbReference>
<proteinExistence type="predicted"/>
<dbReference type="Gene3D" id="3.30.700.10">
    <property type="entry name" value="Glycoprotein, Type 4 Pilin"/>
    <property type="match status" value="1"/>
</dbReference>
<evidence type="ECO:0000256" key="1">
    <source>
        <dbReference type="SAM" id="Phobius"/>
    </source>
</evidence>
<feature type="transmembrane region" description="Helical" evidence="1">
    <location>
        <begin position="12"/>
        <end position="34"/>
    </location>
</feature>